<feature type="region of interest" description="Disordered" evidence="1">
    <location>
        <begin position="1"/>
        <end position="32"/>
    </location>
</feature>
<dbReference type="Proteomes" id="UP001180845">
    <property type="component" value="Unassembled WGS sequence"/>
</dbReference>
<dbReference type="SUPFAM" id="SSF52540">
    <property type="entry name" value="P-loop containing nucleoside triphosphate hydrolases"/>
    <property type="match status" value="1"/>
</dbReference>
<feature type="transmembrane region" description="Helical" evidence="2">
    <location>
        <begin position="502"/>
        <end position="523"/>
    </location>
</feature>
<proteinExistence type="predicted"/>
<reference evidence="4" key="1">
    <citation type="submission" date="2023-07" db="EMBL/GenBank/DDBJ databases">
        <title>Sequencing the genomes of 1000 actinobacteria strains.</title>
        <authorList>
            <person name="Klenk H.-P."/>
        </authorList>
    </citation>
    <scope>NUCLEOTIDE SEQUENCE</scope>
    <source>
        <strain evidence="4">DSM 45977</strain>
    </source>
</reference>
<dbReference type="InterPro" id="IPR045063">
    <property type="entry name" value="Dynamin_N"/>
</dbReference>
<keyword evidence="2" id="KW-1133">Transmembrane helix</keyword>
<organism evidence="4 5">
    <name type="scientific">Haloactinomyces albus</name>
    <dbReference type="NCBI Taxonomy" id="1352928"/>
    <lineage>
        <taxon>Bacteria</taxon>
        <taxon>Bacillati</taxon>
        <taxon>Actinomycetota</taxon>
        <taxon>Actinomycetes</taxon>
        <taxon>Actinopolysporales</taxon>
        <taxon>Actinopolysporaceae</taxon>
        <taxon>Haloactinomyces</taxon>
    </lineage>
</organism>
<evidence type="ECO:0000259" key="3">
    <source>
        <dbReference type="Pfam" id="PF00350"/>
    </source>
</evidence>
<dbReference type="Pfam" id="PF00350">
    <property type="entry name" value="Dynamin_N"/>
    <property type="match status" value="1"/>
</dbReference>
<dbReference type="PANTHER" id="PTHR43681:SF1">
    <property type="entry name" value="SARCALUMENIN"/>
    <property type="match status" value="1"/>
</dbReference>
<gene>
    <name evidence="4" type="ORF">JOF55_002307</name>
</gene>
<accession>A0AAE4CM86</accession>
<evidence type="ECO:0000256" key="1">
    <source>
        <dbReference type="SAM" id="MobiDB-lite"/>
    </source>
</evidence>
<keyword evidence="2" id="KW-0812">Transmembrane</keyword>
<dbReference type="InterPro" id="IPR051943">
    <property type="entry name" value="TRAFAC_Dynamin-like_GTPase"/>
</dbReference>
<dbReference type="Gene3D" id="3.40.50.300">
    <property type="entry name" value="P-loop containing nucleotide triphosphate hydrolases"/>
    <property type="match status" value="1"/>
</dbReference>
<dbReference type="RefSeq" id="WP_310273396.1">
    <property type="nucleotide sequence ID" value="NZ_JAVDXW010000001.1"/>
</dbReference>
<dbReference type="InterPro" id="IPR027417">
    <property type="entry name" value="P-loop_NTPase"/>
</dbReference>
<evidence type="ECO:0000256" key="2">
    <source>
        <dbReference type="SAM" id="Phobius"/>
    </source>
</evidence>
<dbReference type="PANTHER" id="PTHR43681">
    <property type="entry name" value="TRANSMEMBRANE GTPASE FZO"/>
    <property type="match status" value="1"/>
</dbReference>
<evidence type="ECO:0000313" key="4">
    <source>
        <dbReference type="EMBL" id="MDR7302126.1"/>
    </source>
</evidence>
<keyword evidence="2" id="KW-0472">Membrane</keyword>
<dbReference type="AlphaFoldDB" id="A0AAE4CM86"/>
<sequence length="634" mass="69142">MTPTGSLGSPTGPLGSLPGGSTGTAATPLPRVVKQARDKLSTLVREVDPKAAEWVEQVRRSRPSTPSVVVVGETNRGKSSLVNALIGSAGLSPVDAEVATANYLRFEHGPEWAAHACYPGQQEPVPFDLDELANWVSANHELPEGRLPPRSVRVQAPLETLDRITVVDTPGVGGLESPHGELAVEAAASATALLFVLDASAPLTRGELDFLHNVGDRVETVVFALTKTDRYRGWRRILEENRRLLAEHAPRFAEVACYPVSARMTELAVTAPREQAGDLLRQRSGIIELRSALEQLIGGRSAMLGEANTMRALSTVLGELIATLETEKRALTVGADEAESLRARRDELSAARRSSTRGRQVKLRGEIQRTRVETNHEVANRIREVQNWFRRAIETADRKQLTELPRHVDAALQMVSARIAAMLSSRLVDVAETSLAELFSRAELDVLRSRFARGAQAPVALRPPDRRAPTAEDKMLVFMGVSGGLGVGRAAAMPLAGVGVTALSPVVLPVTIVLGLGTGWWMARTRKHAADKQHLKQWLAEAIAEARSTLEQLVSEQLIEAEQQLSLSLDEALIGRIEAIDRELHEVEQALKVDAAERGRRLQTVDRRLDEMRAGHERAEQLLDRIRGLRDGAE</sequence>
<name>A0AAE4CM86_9ACTN</name>
<feature type="domain" description="Dynamin N-terminal" evidence="3">
    <location>
        <begin position="68"/>
        <end position="223"/>
    </location>
</feature>
<evidence type="ECO:0000313" key="5">
    <source>
        <dbReference type="Proteomes" id="UP001180845"/>
    </source>
</evidence>
<keyword evidence="5" id="KW-1185">Reference proteome</keyword>
<feature type="compositionally biased region" description="Low complexity" evidence="1">
    <location>
        <begin position="1"/>
        <end position="16"/>
    </location>
</feature>
<protein>
    <recommendedName>
        <fullName evidence="3">Dynamin N-terminal domain-containing protein</fullName>
    </recommendedName>
</protein>
<dbReference type="EMBL" id="JAVDXW010000001">
    <property type="protein sequence ID" value="MDR7302126.1"/>
    <property type="molecule type" value="Genomic_DNA"/>
</dbReference>
<comment type="caution">
    <text evidence="4">The sequence shown here is derived from an EMBL/GenBank/DDBJ whole genome shotgun (WGS) entry which is preliminary data.</text>
</comment>